<keyword evidence="3" id="KW-1185">Reference proteome</keyword>
<dbReference type="SUPFAM" id="SSF54928">
    <property type="entry name" value="RNA-binding domain, RBD"/>
    <property type="match status" value="1"/>
</dbReference>
<dbReference type="InterPro" id="IPR012677">
    <property type="entry name" value="Nucleotide-bd_a/b_plait_sf"/>
</dbReference>
<gene>
    <name evidence="2" type="ORF">Naga_100245g2</name>
</gene>
<dbReference type="CDD" id="cd00590">
    <property type="entry name" value="RRM_SF"/>
    <property type="match status" value="1"/>
</dbReference>
<organism evidence="2 3">
    <name type="scientific">Nannochloropsis gaditana</name>
    <dbReference type="NCBI Taxonomy" id="72520"/>
    <lineage>
        <taxon>Eukaryota</taxon>
        <taxon>Sar</taxon>
        <taxon>Stramenopiles</taxon>
        <taxon>Ochrophyta</taxon>
        <taxon>Eustigmatophyceae</taxon>
        <taxon>Eustigmatales</taxon>
        <taxon>Monodopsidaceae</taxon>
        <taxon>Nannochloropsis</taxon>
    </lineage>
</organism>
<name>W7T7S0_9STRA</name>
<evidence type="ECO:0000313" key="2">
    <source>
        <dbReference type="EMBL" id="EWM23050.1"/>
    </source>
</evidence>
<dbReference type="InterPro" id="IPR035979">
    <property type="entry name" value="RBD_domain_sf"/>
</dbReference>
<dbReference type="Proteomes" id="UP000019335">
    <property type="component" value="Chromosome 18"/>
</dbReference>
<sequence length="207" mass="22250">MEGGKEVRLFVGGLPEGCTDKDLMHKFRRSDPVEAFLPPRQSVAPLYGFVVVRDEGRNLKEAFALEGDYFDDRSPHRMAVTFSKPRGGGGGGGGGGGDRYAGSSGGYSRGRSPSPVYSRRRGRSPSPSDREALSSRSVAFPLSLPLSVSGPTTLAVLRRKEAGREVCMGPRCWKGVKKEKEVRAKLAGRGQEGDRFAFSALQGPCKA</sequence>
<reference evidence="2 3" key="1">
    <citation type="journal article" date="2014" name="Mol. Plant">
        <title>Chromosome Scale Genome Assembly and Transcriptome Profiling of Nannochloropsis gaditana in Nitrogen Depletion.</title>
        <authorList>
            <person name="Corteggiani Carpinelli E."/>
            <person name="Telatin A."/>
            <person name="Vitulo N."/>
            <person name="Forcato C."/>
            <person name="D'Angelo M."/>
            <person name="Schiavon R."/>
            <person name="Vezzi A."/>
            <person name="Giacometti G.M."/>
            <person name="Morosinotto T."/>
            <person name="Valle G."/>
        </authorList>
    </citation>
    <scope>NUCLEOTIDE SEQUENCE [LARGE SCALE GENOMIC DNA]</scope>
    <source>
        <strain evidence="2 3">B-31</strain>
    </source>
</reference>
<dbReference type="Gene3D" id="3.30.70.330">
    <property type="match status" value="1"/>
</dbReference>
<dbReference type="EMBL" id="AZIL01001887">
    <property type="protein sequence ID" value="EWM23050.1"/>
    <property type="molecule type" value="Genomic_DNA"/>
</dbReference>
<dbReference type="GO" id="GO:0003676">
    <property type="term" value="F:nucleic acid binding"/>
    <property type="evidence" value="ECO:0007669"/>
    <property type="project" value="InterPro"/>
</dbReference>
<protein>
    <submittedName>
        <fullName evidence="2">Nucleotide-binding, alpha-beta plait</fullName>
    </submittedName>
</protein>
<accession>W7T7S0</accession>
<evidence type="ECO:0000256" key="1">
    <source>
        <dbReference type="SAM" id="MobiDB-lite"/>
    </source>
</evidence>
<evidence type="ECO:0000313" key="3">
    <source>
        <dbReference type="Proteomes" id="UP000019335"/>
    </source>
</evidence>
<dbReference type="AlphaFoldDB" id="W7T7S0"/>
<feature type="compositionally biased region" description="Gly residues" evidence="1">
    <location>
        <begin position="86"/>
        <end position="108"/>
    </location>
</feature>
<feature type="region of interest" description="Disordered" evidence="1">
    <location>
        <begin position="80"/>
        <end position="135"/>
    </location>
</feature>
<comment type="caution">
    <text evidence="2">The sequence shown here is derived from an EMBL/GenBank/DDBJ whole genome shotgun (WGS) entry which is preliminary data.</text>
</comment>
<proteinExistence type="predicted"/>